<proteinExistence type="predicted"/>
<feature type="region of interest" description="Disordered" evidence="1">
    <location>
        <begin position="20"/>
        <end position="39"/>
    </location>
</feature>
<evidence type="ECO:0000313" key="3">
    <source>
        <dbReference type="Proteomes" id="UP000019812"/>
    </source>
</evidence>
<sequence>MVAVIPGGKDDRVLDRQRRAAELRARRKAPEQAPGVQPVLGAGRVGRTRVIDVLQNVFPVVENVSKILGLGRPNDEFGLRNDQSLTRQ</sequence>
<dbReference type="AlphaFoldDB" id="A0A084Y277"/>
<gene>
    <name evidence="2" type="ORF">CAPSK01_001676</name>
</gene>
<evidence type="ECO:0000256" key="1">
    <source>
        <dbReference type="SAM" id="MobiDB-lite"/>
    </source>
</evidence>
<organism evidence="2 3">
    <name type="scientific">Candidatus Accumulibacter vicinus</name>
    <dbReference type="NCBI Taxonomy" id="2954382"/>
    <lineage>
        <taxon>Bacteria</taxon>
        <taxon>Pseudomonadati</taxon>
        <taxon>Pseudomonadota</taxon>
        <taxon>Betaproteobacteria</taxon>
        <taxon>Candidatus Accumulibacter</taxon>
    </lineage>
</organism>
<evidence type="ECO:0000313" key="2">
    <source>
        <dbReference type="EMBL" id="KFB68821.1"/>
    </source>
</evidence>
<dbReference type="Proteomes" id="UP000019812">
    <property type="component" value="Unassembled WGS sequence"/>
</dbReference>
<dbReference type="STRING" id="1457154.CAPSK01_001676"/>
<name>A0A084Y277_9PROT</name>
<dbReference type="EMBL" id="JDSS02000019">
    <property type="protein sequence ID" value="KFB68821.1"/>
    <property type="molecule type" value="Genomic_DNA"/>
</dbReference>
<accession>A0A084Y277</accession>
<comment type="caution">
    <text evidence="2">The sequence shown here is derived from an EMBL/GenBank/DDBJ whole genome shotgun (WGS) entry which is preliminary data.</text>
</comment>
<protein>
    <submittedName>
        <fullName evidence="2">Uncharacterized protein</fullName>
    </submittedName>
</protein>
<feature type="compositionally biased region" description="Basic and acidic residues" evidence="1">
    <location>
        <begin position="20"/>
        <end position="30"/>
    </location>
</feature>
<reference evidence="2 3" key="1">
    <citation type="submission" date="2014-07" db="EMBL/GenBank/DDBJ databases">
        <title>Expanding our view of genomic diversity in Candidatus Accumulibacter clades.</title>
        <authorList>
            <person name="Skennerton C.T."/>
            <person name="Barr J.J."/>
            <person name="Slater F.R."/>
            <person name="Bond P.L."/>
            <person name="Tyson G.W."/>
        </authorList>
    </citation>
    <scope>NUCLEOTIDE SEQUENCE [LARGE SCALE GENOMIC DNA]</scope>
    <source>
        <strain evidence="3">SK-01</strain>
    </source>
</reference>